<name>A0A343TJB6_9EURY</name>
<dbReference type="AlphaFoldDB" id="A0A343TJB6"/>
<evidence type="ECO:0000256" key="1">
    <source>
        <dbReference type="SAM" id="MobiDB-lite"/>
    </source>
</evidence>
<dbReference type="KEGG" id="hdf:AArcSl_1559"/>
<sequence>MDERWKHVLRQRIREIGRRYEEAKHAYWEGREEVEGERDRSGAPRYDLPTDEDGNARLVCRRYAERRPVPVDRQGRPACFEPDHPDCEGCREDIQDGTVETYDDHL</sequence>
<dbReference type="GeneID" id="37877910"/>
<protein>
    <submittedName>
        <fullName evidence="2">Uncharacterized protein</fullName>
    </submittedName>
</protein>
<accession>A0A343TJB6</accession>
<keyword evidence="3" id="KW-1185">Reference proteome</keyword>
<feature type="compositionally biased region" description="Basic and acidic residues" evidence="1">
    <location>
        <begin position="30"/>
        <end position="42"/>
    </location>
</feature>
<evidence type="ECO:0000313" key="2">
    <source>
        <dbReference type="EMBL" id="AUX09188.1"/>
    </source>
</evidence>
<dbReference type="OrthoDB" id="213643at2157"/>
<proteinExistence type="predicted"/>
<organism evidence="2 3">
    <name type="scientific">Halalkaliarchaeum desulfuricum</name>
    <dbReference type="NCBI Taxonomy" id="2055893"/>
    <lineage>
        <taxon>Archaea</taxon>
        <taxon>Methanobacteriati</taxon>
        <taxon>Methanobacteriota</taxon>
        <taxon>Stenosarchaea group</taxon>
        <taxon>Halobacteria</taxon>
        <taxon>Halobacteriales</taxon>
        <taxon>Haloferacaceae</taxon>
        <taxon>Halalkaliarchaeum</taxon>
    </lineage>
</organism>
<dbReference type="Proteomes" id="UP000263012">
    <property type="component" value="Chromosome"/>
</dbReference>
<dbReference type="EMBL" id="CP025066">
    <property type="protein sequence ID" value="AUX09188.1"/>
    <property type="molecule type" value="Genomic_DNA"/>
</dbReference>
<dbReference type="Pfam" id="PF23367">
    <property type="entry name" value="DUF7091"/>
    <property type="match status" value="1"/>
</dbReference>
<dbReference type="InterPro" id="IPR055517">
    <property type="entry name" value="DUF7091"/>
</dbReference>
<reference evidence="3" key="1">
    <citation type="submission" date="2017-11" db="EMBL/GenBank/DDBJ databases">
        <title>Phenotypic and genomic properties of facultatively anaerobic sulfur-reducing natronoarchaea from hypersaline soda lakes.</title>
        <authorList>
            <person name="Sorokin D.Y."/>
            <person name="Kublanov I.V."/>
            <person name="Roman P."/>
            <person name="Sinninghe Damste J.S."/>
            <person name="Golyshin P.N."/>
            <person name="Rojo D."/>
            <person name="Ciordia S."/>
            <person name="Mena M.D.C."/>
            <person name="Ferrer M."/>
            <person name="Messina E."/>
            <person name="Smedile F."/>
            <person name="La Spada G."/>
            <person name="La Cono V."/>
            <person name="Yakimov M.M."/>
        </authorList>
    </citation>
    <scope>NUCLEOTIDE SEQUENCE [LARGE SCALE GENOMIC DNA]</scope>
    <source>
        <strain evidence="3">AArc-Sl</strain>
    </source>
</reference>
<feature type="region of interest" description="Disordered" evidence="1">
    <location>
        <begin position="30"/>
        <end position="51"/>
    </location>
</feature>
<dbReference type="RefSeq" id="WP_119817371.1">
    <property type="nucleotide sequence ID" value="NZ_CP025066.1"/>
</dbReference>
<gene>
    <name evidence="2" type="ORF">AArcSl_1559</name>
</gene>
<evidence type="ECO:0000313" key="3">
    <source>
        <dbReference type="Proteomes" id="UP000263012"/>
    </source>
</evidence>